<dbReference type="EMBL" id="JARAKH010000726">
    <property type="protein sequence ID" value="KAK8373995.1"/>
    <property type="molecule type" value="Genomic_DNA"/>
</dbReference>
<evidence type="ECO:0000256" key="3">
    <source>
        <dbReference type="ARBA" id="ARBA00029509"/>
    </source>
</evidence>
<protein>
    <recommendedName>
        <fullName evidence="3 4">Nonsense-mediated mRNA decay factor SMG8</fullName>
    </recommendedName>
</protein>
<keyword evidence="7" id="KW-1185">Reference proteome</keyword>
<dbReference type="InterPro" id="IPR019354">
    <property type="entry name" value="SMG8-like"/>
</dbReference>
<evidence type="ECO:0000313" key="7">
    <source>
        <dbReference type="Proteomes" id="UP001487740"/>
    </source>
</evidence>
<evidence type="ECO:0000256" key="5">
    <source>
        <dbReference type="SAM" id="MobiDB-lite"/>
    </source>
</evidence>
<name>A0AAW0SGP6_SCYPA</name>
<dbReference type="PANTHER" id="PTHR13091:SF0">
    <property type="entry name" value="NONSENSE-MEDIATED MRNA DECAY FACTOR SMG8"/>
    <property type="match status" value="1"/>
</dbReference>
<evidence type="ECO:0000313" key="6">
    <source>
        <dbReference type="EMBL" id="KAK8373995.1"/>
    </source>
</evidence>
<organism evidence="6 7">
    <name type="scientific">Scylla paramamosain</name>
    <name type="common">Mud crab</name>
    <dbReference type="NCBI Taxonomy" id="85552"/>
    <lineage>
        <taxon>Eukaryota</taxon>
        <taxon>Metazoa</taxon>
        <taxon>Ecdysozoa</taxon>
        <taxon>Arthropoda</taxon>
        <taxon>Crustacea</taxon>
        <taxon>Multicrustacea</taxon>
        <taxon>Malacostraca</taxon>
        <taxon>Eumalacostraca</taxon>
        <taxon>Eucarida</taxon>
        <taxon>Decapoda</taxon>
        <taxon>Pleocyemata</taxon>
        <taxon>Brachyura</taxon>
        <taxon>Eubrachyura</taxon>
        <taxon>Portunoidea</taxon>
        <taxon>Portunidae</taxon>
        <taxon>Portuninae</taxon>
        <taxon>Scylla</taxon>
    </lineage>
</organism>
<accession>A0AAW0SGP6</accession>
<reference evidence="6 7" key="1">
    <citation type="submission" date="2023-03" db="EMBL/GenBank/DDBJ databases">
        <title>High-quality genome of Scylla paramamosain provides insights in environmental adaptation.</title>
        <authorList>
            <person name="Zhang L."/>
        </authorList>
    </citation>
    <scope>NUCLEOTIDE SEQUENCE [LARGE SCALE GENOMIC DNA]</scope>
    <source>
        <strain evidence="6">LZ_2023a</strain>
        <tissue evidence="6">Muscle</tissue>
    </source>
</reference>
<comment type="caution">
    <text evidence="6">The sequence shown here is derived from an EMBL/GenBank/DDBJ whole genome shotgun (WGS) entry which is preliminary data.</text>
</comment>
<dbReference type="PANTHER" id="PTHR13091">
    <property type="entry name" value="AMPLIFIED IN BREAST CANCER 2-RELATED"/>
    <property type="match status" value="1"/>
</dbReference>
<dbReference type="GO" id="GO:0000184">
    <property type="term" value="P:nuclear-transcribed mRNA catabolic process, nonsense-mediated decay"/>
    <property type="evidence" value="ECO:0007669"/>
    <property type="project" value="UniProtKB-UniRule"/>
</dbReference>
<feature type="region of interest" description="Disordered" evidence="5">
    <location>
        <begin position="168"/>
        <end position="213"/>
    </location>
</feature>
<comment type="function">
    <text evidence="4">Involved in nonsense-mediated decay (NMD) of mRNAs containing premature stop codons.</text>
</comment>
<evidence type="ECO:0000256" key="1">
    <source>
        <dbReference type="ARBA" id="ARBA00006443"/>
    </source>
</evidence>
<comment type="similarity">
    <text evidence="1 4">Belongs to the SMG8 family.</text>
</comment>
<dbReference type="AlphaFoldDB" id="A0AAW0SGP6"/>
<evidence type="ECO:0000256" key="2">
    <source>
        <dbReference type="ARBA" id="ARBA00023161"/>
    </source>
</evidence>
<evidence type="ECO:0000256" key="4">
    <source>
        <dbReference type="RuleBase" id="RU367133"/>
    </source>
</evidence>
<proteinExistence type="inferred from homology"/>
<sequence>MKEMELNYKISSQQGHFTLPTTWMPQDAAGRQRVAVVAVFGRSGLDAGGCKAGALETMVGQQIISRDLTAPVDVDQNVLTGVHGYYDIARRTVYLHLTAAYDTATLVRSLEKMKALLQEKGFLMAWSSLKLSFAKSLFSLVLCVTPAPAVSPIPHLRHYVHTPVPDSGCHQVQGTQPHLGNPAIKGGGAGGQDGASHRARGGGGRGSTPSSPLRNLELALEDQIYRLLRKSRVITNISANSLFALPNNQAYVYIMEDRQENMAASPLISSTLLHLCGASSSSSSTSSTSVTDILAGDLSYMNMGGAGRGEGVGGRQEGPTPL</sequence>
<keyword evidence="2 4" id="KW-0866">Nonsense-mediated mRNA decay</keyword>
<gene>
    <name evidence="6" type="ORF">O3P69_016216</name>
</gene>
<dbReference type="Proteomes" id="UP001487740">
    <property type="component" value="Unassembled WGS sequence"/>
</dbReference>
<dbReference type="Pfam" id="PF10220">
    <property type="entry name" value="Smg8_Smg9"/>
    <property type="match status" value="2"/>
</dbReference>